<dbReference type="Pfam" id="PF00903">
    <property type="entry name" value="Glyoxalase"/>
    <property type="match status" value="1"/>
</dbReference>
<dbReference type="Gene3D" id="3.10.180.10">
    <property type="entry name" value="2,3-Dihydroxybiphenyl 1,2-Dioxygenase, domain 1"/>
    <property type="match status" value="1"/>
</dbReference>
<dbReference type="RefSeq" id="WP_367638148.1">
    <property type="nucleotide sequence ID" value="NZ_JBFNQN010000006.1"/>
</dbReference>
<dbReference type="InterPro" id="IPR029068">
    <property type="entry name" value="Glyas_Bleomycin-R_OHBP_Dase"/>
</dbReference>
<proteinExistence type="predicted"/>
<dbReference type="InterPro" id="IPR004360">
    <property type="entry name" value="Glyas_Fos-R_dOase_dom"/>
</dbReference>
<keyword evidence="4" id="KW-1185">Reference proteome</keyword>
<evidence type="ECO:0000259" key="2">
    <source>
        <dbReference type="PROSITE" id="PS51819"/>
    </source>
</evidence>
<organism evidence="3 4">
    <name type="scientific">Kineococcus endophyticus</name>
    <dbReference type="NCBI Taxonomy" id="1181883"/>
    <lineage>
        <taxon>Bacteria</taxon>
        <taxon>Bacillati</taxon>
        <taxon>Actinomycetota</taxon>
        <taxon>Actinomycetes</taxon>
        <taxon>Kineosporiales</taxon>
        <taxon>Kineosporiaceae</taxon>
        <taxon>Kineococcus</taxon>
    </lineage>
</organism>
<protein>
    <submittedName>
        <fullName evidence="3">VOC family protein</fullName>
    </submittedName>
</protein>
<dbReference type="PROSITE" id="PS51819">
    <property type="entry name" value="VOC"/>
    <property type="match status" value="1"/>
</dbReference>
<dbReference type="SUPFAM" id="SSF54593">
    <property type="entry name" value="Glyoxalase/Bleomycin resistance protein/Dihydroxybiphenyl dioxygenase"/>
    <property type="match status" value="1"/>
</dbReference>
<feature type="region of interest" description="Disordered" evidence="1">
    <location>
        <begin position="102"/>
        <end position="124"/>
    </location>
</feature>
<dbReference type="CDD" id="cd06587">
    <property type="entry name" value="VOC"/>
    <property type="match status" value="1"/>
</dbReference>
<dbReference type="InterPro" id="IPR037523">
    <property type="entry name" value="VOC_core"/>
</dbReference>
<evidence type="ECO:0000313" key="3">
    <source>
        <dbReference type="EMBL" id="MEW9265195.1"/>
    </source>
</evidence>
<sequence length="124" mass="12943">MKVTPVRFTQDVAAMRRFLVALGLTSTSSSEDGSWVSLEAAGGGEVGLHSTATASSGTPAGSTELAFSTNEPLEAVAARLQEAGFDSRVVEEPYGRVLHVTDPDGREVEVQGTTTDLHGYSEGD</sequence>
<reference evidence="3 4" key="1">
    <citation type="submission" date="2024-07" db="EMBL/GenBank/DDBJ databases">
        <authorList>
            <person name="Thanompreechachai J."/>
            <person name="Duangmal K."/>
        </authorList>
    </citation>
    <scope>NUCLEOTIDE SEQUENCE [LARGE SCALE GENOMIC DNA]</scope>
    <source>
        <strain evidence="3 4">KCTC 19886</strain>
    </source>
</reference>
<comment type="caution">
    <text evidence="3">The sequence shown here is derived from an EMBL/GenBank/DDBJ whole genome shotgun (WGS) entry which is preliminary data.</text>
</comment>
<gene>
    <name evidence="3" type="ORF">AB1207_10585</name>
</gene>
<dbReference type="Proteomes" id="UP001555826">
    <property type="component" value="Unassembled WGS sequence"/>
</dbReference>
<name>A0ABV3P6M5_9ACTN</name>
<dbReference type="EMBL" id="JBFNQN010000006">
    <property type="protein sequence ID" value="MEW9265195.1"/>
    <property type="molecule type" value="Genomic_DNA"/>
</dbReference>
<accession>A0ABV3P6M5</accession>
<feature type="domain" description="VOC" evidence="2">
    <location>
        <begin position="1"/>
        <end position="113"/>
    </location>
</feature>
<evidence type="ECO:0000256" key="1">
    <source>
        <dbReference type="SAM" id="MobiDB-lite"/>
    </source>
</evidence>
<evidence type="ECO:0000313" key="4">
    <source>
        <dbReference type="Proteomes" id="UP001555826"/>
    </source>
</evidence>